<proteinExistence type="predicted"/>
<keyword evidence="2" id="KW-1133">Transmembrane helix</keyword>
<name>A0ABY3SSN3_9BACL</name>
<dbReference type="Gene3D" id="1.10.260.40">
    <property type="entry name" value="lambda repressor-like DNA-binding domains"/>
    <property type="match status" value="1"/>
</dbReference>
<accession>A0ABY3SSN3</accession>
<keyword evidence="1" id="KW-0238">DNA-binding</keyword>
<gene>
    <name evidence="4" type="ORF">L0M14_13710</name>
</gene>
<feature type="transmembrane region" description="Helical" evidence="2">
    <location>
        <begin position="112"/>
        <end position="136"/>
    </location>
</feature>
<dbReference type="PANTHER" id="PTHR46558:SF4">
    <property type="entry name" value="DNA-BIDING PHAGE PROTEIN"/>
    <property type="match status" value="1"/>
</dbReference>
<feature type="transmembrane region" description="Helical" evidence="2">
    <location>
        <begin position="143"/>
        <end position="165"/>
    </location>
</feature>
<sequence length="171" mass="19895">MEIGDKLKKLRKEHNYSQNDLAEKLHVTAQAISKWENNKSVPDIINLVQLSELYNVSLDYLIKSDKELQSKLSLGNFRLEIFRYLVLSIVLVLILPVIILTKAQFFTSSHGLGTWLFIGCGLLFIIFVFLSLYSYITKKKHFIFSWISLLMLSFIVFLGFFYNYIMAVLQL</sequence>
<evidence type="ECO:0000256" key="1">
    <source>
        <dbReference type="ARBA" id="ARBA00023125"/>
    </source>
</evidence>
<feature type="transmembrane region" description="Helical" evidence="2">
    <location>
        <begin position="81"/>
        <end position="100"/>
    </location>
</feature>
<dbReference type="CDD" id="cd00093">
    <property type="entry name" value="HTH_XRE"/>
    <property type="match status" value="1"/>
</dbReference>
<reference evidence="4 5" key="1">
    <citation type="journal article" date="2024" name="Int. J. Syst. Evol. Microbiol.">
        <title>Paenibacillus hexagrammi sp. nov., a novel bacterium isolated from the gut content of Hexagrammos agrammus.</title>
        <authorList>
            <person name="Jung H.K."/>
            <person name="Kim D.G."/>
            <person name="Zin H."/>
            <person name="Park J."/>
            <person name="Jung H."/>
            <person name="Kim Y.O."/>
            <person name="Kong H.J."/>
            <person name="Kim J.W."/>
            <person name="Kim Y.S."/>
        </authorList>
    </citation>
    <scope>NUCLEOTIDE SEQUENCE [LARGE SCALE GENOMIC DNA]</scope>
    <source>
        <strain evidence="4 5">YPD9-1</strain>
    </source>
</reference>
<dbReference type="SUPFAM" id="SSF47413">
    <property type="entry name" value="lambda repressor-like DNA-binding domains"/>
    <property type="match status" value="1"/>
</dbReference>
<dbReference type="Pfam" id="PF01381">
    <property type="entry name" value="HTH_3"/>
    <property type="match status" value="1"/>
</dbReference>
<dbReference type="EMBL" id="CP090978">
    <property type="protein sequence ID" value="UJF36031.1"/>
    <property type="molecule type" value="Genomic_DNA"/>
</dbReference>
<keyword evidence="2" id="KW-0472">Membrane</keyword>
<dbReference type="InterPro" id="IPR010982">
    <property type="entry name" value="Lambda_DNA-bd_dom_sf"/>
</dbReference>
<dbReference type="Proteomes" id="UP001649230">
    <property type="component" value="Chromosome"/>
</dbReference>
<protein>
    <submittedName>
        <fullName evidence="4">Helix-turn-helix transcriptional regulator</fullName>
    </submittedName>
</protein>
<evidence type="ECO:0000259" key="3">
    <source>
        <dbReference type="PROSITE" id="PS50943"/>
    </source>
</evidence>
<organism evidence="4 5">
    <name type="scientific">Paenibacillus hexagrammi</name>
    <dbReference type="NCBI Taxonomy" id="2908839"/>
    <lineage>
        <taxon>Bacteria</taxon>
        <taxon>Bacillati</taxon>
        <taxon>Bacillota</taxon>
        <taxon>Bacilli</taxon>
        <taxon>Bacillales</taxon>
        <taxon>Paenibacillaceae</taxon>
        <taxon>Paenibacillus</taxon>
    </lineage>
</organism>
<dbReference type="InterPro" id="IPR001387">
    <property type="entry name" value="Cro/C1-type_HTH"/>
</dbReference>
<dbReference type="SMART" id="SM00530">
    <property type="entry name" value="HTH_XRE"/>
    <property type="match status" value="1"/>
</dbReference>
<evidence type="ECO:0000313" key="5">
    <source>
        <dbReference type="Proteomes" id="UP001649230"/>
    </source>
</evidence>
<dbReference type="RefSeq" id="WP_235122586.1">
    <property type="nucleotide sequence ID" value="NZ_CP090978.1"/>
</dbReference>
<keyword evidence="5" id="KW-1185">Reference proteome</keyword>
<evidence type="ECO:0000313" key="4">
    <source>
        <dbReference type="EMBL" id="UJF36031.1"/>
    </source>
</evidence>
<feature type="domain" description="HTH cro/C1-type" evidence="3">
    <location>
        <begin position="7"/>
        <end position="61"/>
    </location>
</feature>
<dbReference type="PROSITE" id="PS50943">
    <property type="entry name" value="HTH_CROC1"/>
    <property type="match status" value="1"/>
</dbReference>
<evidence type="ECO:0000256" key="2">
    <source>
        <dbReference type="SAM" id="Phobius"/>
    </source>
</evidence>
<dbReference type="PANTHER" id="PTHR46558">
    <property type="entry name" value="TRACRIPTIONAL REGULATORY PROTEIN-RELATED-RELATED"/>
    <property type="match status" value="1"/>
</dbReference>
<keyword evidence="2" id="KW-0812">Transmembrane</keyword>